<accession>A0ABP8Z4V6</accession>
<evidence type="ECO:0000313" key="3">
    <source>
        <dbReference type="Proteomes" id="UP001500121"/>
    </source>
</evidence>
<protein>
    <submittedName>
        <fullName evidence="2">Uncharacterized protein</fullName>
    </submittedName>
</protein>
<comment type="caution">
    <text evidence="2">The sequence shown here is derived from an EMBL/GenBank/DDBJ whole genome shotgun (WGS) entry which is preliminary data.</text>
</comment>
<gene>
    <name evidence="2" type="ORF">GCM10025783_18330</name>
</gene>
<feature type="region of interest" description="Disordered" evidence="1">
    <location>
        <begin position="1"/>
        <end position="30"/>
    </location>
</feature>
<sequence>MLDLLEGKRNRRTTNPMVASKPIPFPPEPATWPAVQATRFALDRADHREGRRGAFLKTLDAVGLGFDS</sequence>
<evidence type="ECO:0000256" key="1">
    <source>
        <dbReference type="SAM" id="MobiDB-lite"/>
    </source>
</evidence>
<reference evidence="3" key="1">
    <citation type="journal article" date="2019" name="Int. J. Syst. Evol. Microbiol.">
        <title>The Global Catalogue of Microorganisms (GCM) 10K type strain sequencing project: providing services to taxonomists for standard genome sequencing and annotation.</title>
        <authorList>
            <consortium name="The Broad Institute Genomics Platform"/>
            <consortium name="The Broad Institute Genome Sequencing Center for Infectious Disease"/>
            <person name="Wu L."/>
            <person name="Ma J."/>
        </authorList>
    </citation>
    <scope>NUCLEOTIDE SEQUENCE [LARGE SCALE GENOMIC DNA]</scope>
    <source>
        <strain evidence="3">JCM 19015</strain>
    </source>
</reference>
<organism evidence="2 3">
    <name type="scientific">Amnibacterium soli</name>
    <dbReference type="NCBI Taxonomy" id="1282736"/>
    <lineage>
        <taxon>Bacteria</taxon>
        <taxon>Bacillati</taxon>
        <taxon>Actinomycetota</taxon>
        <taxon>Actinomycetes</taxon>
        <taxon>Micrococcales</taxon>
        <taxon>Microbacteriaceae</taxon>
        <taxon>Amnibacterium</taxon>
    </lineage>
</organism>
<name>A0ABP8Z4V6_9MICO</name>
<keyword evidence="3" id="KW-1185">Reference proteome</keyword>
<proteinExistence type="predicted"/>
<dbReference type="Proteomes" id="UP001500121">
    <property type="component" value="Unassembled WGS sequence"/>
</dbReference>
<dbReference type="EMBL" id="BAABLP010000003">
    <property type="protein sequence ID" value="GAA4746638.1"/>
    <property type="molecule type" value="Genomic_DNA"/>
</dbReference>
<evidence type="ECO:0000313" key="2">
    <source>
        <dbReference type="EMBL" id="GAA4746638.1"/>
    </source>
</evidence>